<proteinExistence type="predicted"/>
<dbReference type="AlphaFoldDB" id="A0A450S0U4"/>
<evidence type="ECO:0000313" key="3">
    <source>
        <dbReference type="EMBL" id="VFK05887.1"/>
    </source>
</evidence>
<sequence length="74" mass="8451">MMTHDPIIEEIHAFRAAHAKRFDYDLKAICHDLQVRQAGRSNLVDLSGGHRTMAGITAGQRREWARSADRVHTR</sequence>
<dbReference type="EMBL" id="CAADFL010000006">
    <property type="protein sequence ID" value="VFK05887.1"/>
    <property type="molecule type" value="Genomic_DNA"/>
</dbReference>
<dbReference type="EMBL" id="CAADFA010000023">
    <property type="protein sequence ID" value="VFJ45272.1"/>
    <property type="molecule type" value="Genomic_DNA"/>
</dbReference>
<protein>
    <submittedName>
        <fullName evidence="1">Uncharacterized protein</fullName>
    </submittedName>
</protein>
<accession>A0A450S0U4</accession>
<gene>
    <name evidence="2" type="ORF">BECKFM1743A_GA0114220_100947</name>
    <name evidence="3" type="ORF">BECKFM1743B_GA0114221_100067</name>
    <name evidence="1" type="ORF">BECKFM1743C_GA0114222_100237</name>
</gene>
<evidence type="ECO:0000313" key="2">
    <source>
        <dbReference type="EMBL" id="VFJ51493.1"/>
    </source>
</evidence>
<name>A0A450S0U4_9GAMM</name>
<reference evidence="1" key="1">
    <citation type="submission" date="2019-02" db="EMBL/GenBank/DDBJ databases">
        <authorList>
            <person name="Gruber-Vodicka R. H."/>
            <person name="Seah K. B. B."/>
        </authorList>
    </citation>
    <scope>NUCLEOTIDE SEQUENCE</scope>
    <source>
        <strain evidence="2">BECK_BZ163</strain>
        <strain evidence="3">BECK_BZ164</strain>
        <strain evidence="1">BECK_BZ165</strain>
    </source>
</reference>
<evidence type="ECO:0000313" key="1">
    <source>
        <dbReference type="EMBL" id="VFJ45272.1"/>
    </source>
</evidence>
<organism evidence="1">
    <name type="scientific">Candidatus Kentrum sp. FM</name>
    <dbReference type="NCBI Taxonomy" id="2126340"/>
    <lineage>
        <taxon>Bacteria</taxon>
        <taxon>Pseudomonadati</taxon>
        <taxon>Pseudomonadota</taxon>
        <taxon>Gammaproteobacteria</taxon>
        <taxon>Candidatus Kentrum</taxon>
    </lineage>
</organism>
<dbReference type="EMBL" id="CAADEZ010000094">
    <property type="protein sequence ID" value="VFJ51493.1"/>
    <property type="molecule type" value="Genomic_DNA"/>
</dbReference>